<dbReference type="AlphaFoldDB" id="A0A975PFI9"/>
<dbReference type="SUPFAM" id="SSF53649">
    <property type="entry name" value="Alkaline phosphatase-like"/>
    <property type="match status" value="1"/>
</dbReference>
<dbReference type="PROSITE" id="PS00523">
    <property type="entry name" value="SULFATASE_1"/>
    <property type="match status" value="1"/>
</dbReference>
<dbReference type="EMBL" id="CP073100">
    <property type="protein sequence ID" value="QUE51627.1"/>
    <property type="molecule type" value="Genomic_DNA"/>
</dbReference>
<protein>
    <submittedName>
        <fullName evidence="10">Sulfatase</fullName>
    </submittedName>
</protein>
<comment type="cofactor">
    <cofactor evidence="1">
        <name>Ca(2+)</name>
        <dbReference type="ChEBI" id="CHEBI:29108"/>
    </cofactor>
</comment>
<keyword evidence="4 8" id="KW-0732">Signal</keyword>
<dbReference type="PROSITE" id="PS00149">
    <property type="entry name" value="SULFATASE_2"/>
    <property type="match status" value="1"/>
</dbReference>
<evidence type="ECO:0000256" key="3">
    <source>
        <dbReference type="ARBA" id="ARBA00022723"/>
    </source>
</evidence>
<keyword evidence="6" id="KW-0106">Calcium</keyword>
<dbReference type="Gene3D" id="3.30.1120.10">
    <property type="match status" value="1"/>
</dbReference>
<dbReference type="InterPro" id="IPR017850">
    <property type="entry name" value="Alkaline_phosphatase_core_sf"/>
</dbReference>
<dbReference type="Proteomes" id="UP000676169">
    <property type="component" value="Chromosome"/>
</dbReference>
<dbReference type="Pfam" id="PF00884">
    <property type="entry name" value="Sulfatase"/>
    <property type="match status" value="1"/>
</dbReference>
<dbReference type="PANTHER" id="PTHR42693">
    <property type="entry name" value="ARYLSULFATASE FAMILY MEMBER"/>
    <property type="match status" value="1"/>
</dbReference>
<feature type="signal peptide" evidence="8">
    <location>
        <begin position="1"/>
        <end position="20"/>
    </location>
</feature>
<feature type="chain" id="PRO_5037539054" evidence="8">
    <location>
        <begin position="21"/>
        <end position="482"/>
    </location>
</feature>
<dbReference type="InterPro" id="IPR024607">
    <property type="entry name" value="Sulfatase_CS"/>
</dbReference>
<dbReference type="KEGG" id="lamb:KBB96_01740"/>
<dbReference type="Gene3D" id="3.40.720.10">
    <property type="entry name" value="Alkaline Phosphatase, subunit A"/>
    <property type="match status" value="1"/>
</dbReference>
<keyword evidence="3" id="KW-0479">Metal-binding</keyword>
<evidence type="ECO:0000256" key="5">
    <source>
        <dbReference type="ARBA" id="ARBA00022801"/>
    </source>
</evidence>
<dbReference type="RefSeq" id="WP_211631766.1">
    <property type="nucleotide sequence ID" value="NZ_CP073100.1"/>
</dbReference>
<evidence type="ECO:0000256" key="1">
    <source>
        <dbReference type="ARBA" id="ARBA00001913"/>
    </source>
</evidence>
<evidence type="ECO:0000256" key="4">
    <source>
        <dbReference type="ARBA" id="ARBA00022729"/>
    </source>
</evidence>
<feature type="region of interest" description="Disordered" evidence="7">
    <location>
        <begin position="450"/>
        <end position="482"/>
    </location>
</feature>
<reference evidence="10" key="1">
    <citation type="submission" date="2021-04" db="EMBL/GenBank/DDBJ databases">
        <title>Luteolibacter sp. 32A isolated from the skin of an Anderson's salamander (Ambystoma andersonii).</title>
        <authorList>
            <person name="Spergser J."/>
            <person name="Busse H.-J."/>
        </authorList>
    </citation>
    <scope>NUCLEOTIDE SEQUENCE</scope>
    <source>
        <strain evidence="10">32A</strain>
    </source>
</reference>
<organism evidence="10 11">
    <name type="scientific">Luteolibacter ambystomatis</name>
    <dbReference type="NCBI Taxonomy" id="2824561"/>
    <lineage>
        <taxon>Bacteria</taxon>
        <taxon>Pseudomonadati</taxon>
        <taxon>Verrucomicrobiota</taxon>
        <taxon>Verrucomicrobiia</taxon>
        <taxon>Verrucomicrobiales</taxon>
        <taxon>Verrucomicrobiaceae</taxon>
        <taxon>Luteolibacter</taxon>
    </lineage>
</organism>
<dbReference type="GO" id="GO:0004065">
    <property type="term" value="F:arylsulfatase activity"/>
    <property type="evidence" value="ECO:0007669"/>
    <property type="project" value="TreeGrafter"/>
</dbReference>
<dbReference type="InterPro" id="IPR050738">
    <property type="entry name" value="Sulfatase"/>
</dbReference>
<accession>A0A975PFI9</accession>
<dbReference type="PANTHER" id="PTHR42693:SF42">
    <property type="entry name" value="ARYLSULFATASE G"/>
    <property type="match status" value="1"/>
</dbReference>
<sequence>MKLPVLAAALLALVPVLGRAADEPSAKRKPNIILIVIDDMGWKDIAANGSTYYKTPNVDRLASEGMRFRNGYAACAVCSPSRAAIMTGQSPARLHLTDWIPGEGAPKTSRFTVPKWDMKVEKTTPTLPELLKKQGYATAAIGKWHLGDDGPESHGFDVNIAGGHIGHPASFFWPYGKEGNGHRVPGLAEAGGKEGEYLTDRLTDEALKFIDTNKDKPFFLYLAHYAVHAPLMAKDDDSAEFKTAKPDGKQDFPVYAGMVKAVDDSVGRILADLKKQGIDDNTVVTFTSDNGGVVHFRATDNAPLRGGKGFPYEGGLRVPFIVRAPGVTKPGTVSDTPVIGTDFLPTFARFAGITGKPAPVMDGVDITPALRGEKLERDTFVWHYPHYWWGGNISPYSVIHSGEWKLVRWNEYGSEELYHLSADPCEKTDLAKQNPEKLKELSNKLDALLKEQGAQAPVPRKDAKPAPDPETNPAKAAKFIRG</sequence>
<evidence type="ECO:0000256" key="6">
    <source>
        <dbReference type="ARBA" id="ARBA00022837"/>
    </source>
</evidence>
<dbReference type="CDD" id="cd16144">
    <property type="entry name" value="ARS_like"/>
    <property type="match status" value="1"/>
</dbReference>
<keyword evidence="5" id="KW-0378">Hydrolase</keyword>
<evidence type="ECO:0000259" key="9">
    <source>
        <dbReference type="Pfam" id="PF00884"/>
    </source>
</evidence>
<dbReference type="GO" id="GO:0046872">
    <property type="term" value="F:metal ion binding"/>
    <property type="evidence" value="ECO:0007669"/>
    <property type="project" value="UniProtKB-KW"/>
</dbReference>
<dbReference type="InterPro" id="IPR000917">
    <property type="entry name" value="Sulfatase_N"/>
</dbReference>
<evidence type="ECO:0000313" key="10">
    <source>
        <dbReference type="EMBL" id="QUE51627.1"/>
    </source>
</evidence>
<evidence type="ECO:0000256" key="2">
    <source>
        <dbReference type="ARBA" id="ARBA00008779"/>
    </source>
</evidence>
<evidence type="ECO:0000256" key="7">
    <source>
        <dbReference type="SAM" id="MobiDB-lite"/>
    </source>
</evidence>
<feature type="domain" description="Sulfatase N-terminal" evidence="9">
    <location>
        <begin position="30"/>
        <end position="353"/>
    </location>
</feature>
<proteinExistence type="inferred from homology"/>
<evidence type="ECO:0000256" key="8">
    <source>
        <dbReference type="SAM" id="SignalP"/>
    </source>
</evidence>
<keyword evidence="11" id="KW-1185">Reference proteome</keyword>
<comment type="similarity">
    <text evidence="2">Belongs to the sulfatase family.</text>
</comment>
<evidence type="ECO:0000313" key="11">
    <source>
        <dbReference type="Proteomes" id="UP000676169"/>
    </source>
</evidence>
<name>A0A975PFI9_9BACT</name>
<gene>
    <name evidence="10" type="ORF">KBB96_01740</name>
</gene>